<dbReference type="PATRIC" id="fig|400772.4.peg.1112"/>
<dbReference type="InterPro" id="IPR002925">
    <property type="entry name" value="Dienelactn_hydro"/>
</dbReference>
<sequence length="263" mass="27052">MSDGFDERWDAADFTAAGLTHRVFRRGTGPGVVLVPEIPGATPEVIGLADLLVEAGFRVAVPSIIGTPGRPATGGYLAASALRMCVSREFAAFARRADRPVTSYLRALARDLHTESGGAGVGMIGMCFSGGFALAAAVEPAVIAPVLSQPALPPAFGAGAHATGLTEAAEATLATRVRDEGLCALGLRFTADRSVPASRFAAFERALGEGWRAFEIDSSAGNPDGIPTSAHSVLTDPHAGEAGHPTHAARAAVIDFLRQRLAA</sequence>
<accession>A0A0F0LY74</accession>
<dbReference type="Proteomes" id="UP000033451">
    <property type="component" value="Unassembled WGS sequence"/>
</dbReference>
<gene>
    <name evidence="2" type="ORF">RR49_01088</name>
</gene>
<keyword evidence="2" id="KW-0378">Hydrolase</keyword>
<evidence type="ECO:0000259" key="1">
    <source>
        <dbReference type="Pfam" id="PF01738"/>
    </source>
</evidence>
<dbReference type="AlphaFoldDB" id="A0A0F0LY74"/>
<dbReference type="SUPFAM" id="SSF53474">
    <property type="entry name" value="alpha/beta-Hydrolases"/>
    <property type="match status" value="1"/>
</dbReference>
<dbReference type="GO" id="GO:0016787">
    <property type="term" value="F:hydrolase activity"/>
    <property type="evidence" value="ECO:0007669"/>
    <property type="project" value="UniProtKB-KW"/>
</dbReference>
<comment type="caution">
    <text evidence="2">The sequence shown here is derived from an EMBL/GenBank/DDBJ whole genome shotgun (WGS) entry which is preliminary data.</text>
</comment>
<dbReference type="Gene3D" id="3.40.50.1820">
    <property type="entry name" value="alpha/beta hydrolase"/>
    <property type="match status" value="1"/>
</dbReference>
<organism evidence="2 3">
    <name type="scientific">Microbacterium ginsengisoli</name>
    <dbReference type="NCBI Taxonomy" id="400772"/>
    <lineage>
        <taxon>Bacteria</taxon>
        <taxon>Bacillati</taxon>
        <taxon>Actinomycetota</taxon>
        <taxon>Actinomycetes</taxon>
        <taxon>Micrococcales</taxon>
        <taxon>Microbacteriaceae</taxon>
        <taxon>Microbacterium</taxon>
    </lineage>
</organism>
<dbReference type="EMBL" id="JYIY01000068">
    <property type="protein sequence ID" value="KJL37200.1"/>
    <property type="molecule type" value="Genomic_DNA"/>
</dbReference>
<dbReference type="Pfam" id="PF01738">
    <property type="entry name" value="DLH"/>
    <property type="match status" value="1"/>
</dbReference>
<feature type="domain" description="Dienelactone hydrolase" evidence="1">
    <location>
        <begin position="29"/>
        <end position="144"/>
    </location>
</feature>
<dbReference type="InterPro" id="IPR029058">
    <property type="entry name" value="AB_hydrolase_fold"/>
</dbReference>
<dbReference type="STRING" id="400772.RR49_01088"/>
<reference evidence="2" key="1">
    <citation type="submission" date="2015-02" db="EMBL/GenBank/DDBJ databases">
        <title>Draft genome sequences of ten Microbacterium spp. with emphasis on heavy metal contaminated environments.</title>
        <authorList>
            <person name="Corretto E."/>
        </authorList>
    </citation>
    <scope>NUCLEOTIDE SEQUENCE [LARGE SCALE GENOMIC DNA]</scope>
    <source>
        <strain evidence="2">DSM 18659</strain>
    </source>
</reference>
<dbReference type="RefSeq" id="WP_045247051.1">
    <property type="nucleotide sequence ID" value="NZ_JYIY01000068.1"/>
</dbReference>
<evidence type="ECO:0000313" key="3">
    <source>
        <dbReference type="Proteomes" id="UP000033451"/>
    </source>
</evidence>
<name>A0A0F0LY74_9MICO</name>
<keyword evidence="3" id="KW-1185">Reference proteome</keyword>
<evidence type="ECO:0000313" key="2">
    <source>
        <dbReference type="EMBL" id="KJL37200.1"/>
    </source>
</evidence>
<protein>
    <submittedName>
        <fullName evidence="2">Dienelactone hydrolase family protein</fullName>
    </submittedName>
</protein>
<proteinExistence type="predicted"/>